<dbReference type="HAMAP" id="MF_01019">
    <property type="entry name" value="HisIE"/>
    <property type="match status" value="1"/>
</dbReference>
<keyword evidence="11 15" id="KW-0378">Hydrolase</keyword>
<dbReference type="PANTHER" id="PTHR42945:SF1">
    <property type="entry name" value="HISTIDINE BIOSYNTHESIS BIFUNCTIONAL PROTEIN HIS7"/>
    <property type="match status" value="1"/>
</dbReference>
<evidence type="ECO:0000256" key="13">
    <source>
        <dbReference type="ARBA" id="ARBA00023102"/>
    </source>
</evidence>
<comment type="pathway">
    <text evidence="5 15">Amino-acid biosynthesis; L-histidine biosynthesis; L-histidine from 5-phospho-alpha-D-ribose 1-diphosphate: step 2/9.</text>
</comment>
<dbReference type="NCBIfam" id="NF002747">
    <property type="entry name" value="PRK02759.1"/>
    <property type="match status" value="1"/>
</dbReference>
<keyword evidence="9 15" id="KW-0028">Amino-acid biosynthesis</keyword>
<evidence type="ECO:0000256" key="4">
    <source>
        <dbReference type="ARBA" id="ARBA00005169"/>
    </source>
</evidence>
<dbReference type="Proteomes" id="UP001162834">
    <property type="component" value="Chromosome"/>
</dbReference>
<dbReference type="InterPro" id="IPR002496">
    <property type="entry name" value="PRib_AMP_CycHydrolase_dom"/>
</dbReference>
<dbReference type="PANTHER" id="PTHR42945">
    <property type="entry name" value="HISTIDINE BIOSYNTHESIS BIFUNCTIONAL PROTEIN"/>
    <property type="match status" value="1"/>
</dbReference>
<keyword evidence="8 15" id="KW-0963">Cytoplasm</keyword>
<sequence>MPVGLDADQISFDAQGLVPCVIQDWRTGEVLTLAYMNELALRRTHESGELHLWSRSRGELWHKGATSGNTQAVRALRLDCDGDAVLALVEPAGPACHTGERTCFHRGDTEATAPHEALPALERTLDQRAAERPQGSYVVKLLDDAPLRGEKVQEEAEEVVRAAREETDDRVDEEAADLLFHLTVLLHGRERTLADACEVLNGRRR</sequence>
<evidence type="ECO:0000256" key="5">
    <source>
        <dbReference type="ARBA" id="ARBA00005204"/>
    </source>
</evidence>
<dbReference type="SUPFAM" id="SSF101386">
    <property type="entry name" value="all-alpha NTP pyrophosphatases"/>
    <property type="match status" value="1"/>
</dbReference>
<dbReference type="GO" id="GO:0005737">
    <property type="term" value="C:cytoplasm"/>
    <property type="evidence" value="ECO:0007669"/>
    <property type="project" value="UniProtKB-SubCell"/>
</dbReference>
<evidence type="ECO:0000256" key="6">
    <source>
        <dbReference type="ARBA" id="ARBA00007731"/>
    </source>
</evidence>
<keyword evidence="10 15" id="KW-0547">Nucleotide-binding</keyword>
<keyword evidence="12 15" id="KW-0067">ATP-binding</keyword>
<dbReference type="InterPro" id="IPR038019">
    <property type="entry name" value="PRib_AMP_CycHydrolase_sf"/>
</dbReference>
<evidence type="ECO:0000256" key="10">
    <source>
        <dbReference type="ARBA" id="ARBA00022741"/>
    </source>
</evidence>
<dbReference type="Gene3D" id="1.10.287.1080">
    <property type="entry name" value="MazG-like"/>
    <property type="match status" value="1"/>
</dbReference>
<evidence type="ECO:0000313" key="17">
    <source>
        <dbReference type="EMBL" id="UGS37491.1"/>
    </source>
</evidence>
<dbReference type="GO" id="GO:0004635">
    <property type="term" value="F:phosphoribosyl-AMP cyclohydrolase activity"/>
    <property type="evidence" value="ECO:0007669"/>
    <property type="project" value="UniProtKB-UniRule"/>
</dbReference>
<organism evidence="17 18">
    <name type="scientific">Capillimicrobium parvum</name>
    <dbReference type="NCBI Taxonomy" id="2884022"/>
    <lineage>
        <taxon>Bacteria</taxon>
        <taxon>Bacillati</taxon>
        <taxon>Actinomycetota</taxon>
        <taxon>Thermoleophilia</taxon>
        <taxon>Solirubrobacterales</taxon>
        <taxon>Capillimicrobiaceae</taxon>
        <taxon>Capillimicrobium</taxon>
    </lineage>
</organism>
<dbReference type="SUPFAM" id="SSF141734">
    <property type="entry name" value="HisI-like"/>
    <property type="match status" value="1"/>
</dbReference>
<dbReference type="NCBIfam" id="NF000768">
    <property type="entry name" value="PRK00051.1"/>
    <property type="match status" value="1"/>
</dbReference>
<evidence type="ECO:0000256" key="12">
    <source>
        <dbReference type="ARBA" id="ARBA00022840"/>
    </source>
</evidence>
<evidence type="ECO:0000256" key="9">
    <source>
        <dbReference type="ARBA" id="ARBA00022605"/>
    </source>
</evidence>
<evidence type="ECO:0000256" key="11">
    <source>
        <dbReference type="ARBA" id="ARBA00022801"/>
    </source>
</evidence>
<dbReference type="HAMAP" id="MF_01021">
    <property type="entry name" value="HisI"/>
    <property type="match status" value="1"/>
</dbReference>
<dbReference type="FunFam" id="3.10.20.810:FF:000001">
    <property type="entry name" value="Histidine biosynthesis bifunctional protein HisIE"/>
    <property type="match status" value="1"/>
</dbReference>
<dbReference type="CDD" id="cd11534">
    <property type="entry name" value="NTP-PPase_HisIE_like"/>
    <property type="match status" value="1"/>
</dbReference>
<dbReference type="KEGG" id="sbae:DSM104329_03907"/>
<dbReference type="Pfam" id="PF01503">
    <property type="entry name" value="PRA-PH"/>
    <property type="match status" value="1"/>
</dbReference>
<dbReference type="GO" id="GO:0000105">
    <property type="term" value="P:L-histidine biosynthetic process"/>
    <property type="evidence" value="ECO:0007669"/>
    <property type="project" value="UniProtKB-UniRule"/>
</dbReference>
<feature type="region of interest" description="Phosphoribosyl-ATP pyrophosphohydrolase" evidence="15">
    <location>
        <begin position="118"/>
        <end position="205"/>
    </location>
</feature>
<dbReference type="RefSeq" id="WP_259311545.1">
    <property type="nucleotide sequence ID" value="NZ_CP087164.1"/>
</dbReference>
<evidence type="ECO:0000259" key="16">
    <source>
        <dbReference type="Pfam" id="PF01502"/>
    </source>
</evidence>
<dbReference type="GO" id="GO:0005524">
    <property type="term" value="F:ATP binding"/>
    <property type="evidence" value="ECO:0007669"/>
    <property type="project" value="UniProtKB-KW"/>
</dbReference>
<keyword evidence="14 15" id="KW-0511">Multifunctional enzyme</keyword>
<dbReference type="InterPro" id="IPR026660">
    <property type="entry name" value="PRA-CH"/>
</dbReference>
<gene>
    <name evidence="15 17" type="primary">hisI</name>
    <name evidence="15" type="synonym">hisIE</name>
    <name evidence="17" type="ORF">DSM104329_03907</name>
</gene>
<dbReference type="InterPro" id="IPR021130">
    <property type="entry name" value="PRib-ATP_PPHydrolase-like"/>
</dbReference>
<evidence type="ECO:0000256" key="15">
    <source>
        <dbReference type="HAMAP-Rule" id="MF_01019"/>
    </source>
</evidence>
<dbReference type="AlphaFoldDB" id="A0A9E6Y141"/>
<dbReference type="GO" id="GO:0004636">
    <property type="term" value="F:phosphoribosyl-ATP diphosphatase activity"/>
    <property type="evidence" value="ECO:0007669"/>
    <property type="project" value="UniProtKB-UniRule"/>
</dbReference>
<keyword evidence="13 15" id="KW-0368">Histidine biosynthesis</keyword>
<keyword evidence="18" id="KW-1185">Reference proteome</keyword>
<comment type="similarity">
    <text evidence="7 15">In the N-terminal section; belongs to the PRA-CH family.</text>
</comment>
<dbReference type="EMBL" id="CP087164">
    <property type="protein sequence ID" value="UGS37491.1"/>
    <property type="molecule type" value="Genomic_DNA"/>
</dbReference>
<dbReference type="NCBIfam" id="TIGR03188">
    <property type="entry name" value="histidine_hisI"/>
    <property type="match status" value="1"/>
</dbReference>
<name>A0A9E6Y141_9ACTN</name>
<dbReference type="Pfam" id="PF01502">
    <property type="entry name" value="PRA-CH"/>
    <property type="match status" value="1"/>
</dbReference>
<evidence type="ECO:0000256" key="8">
    <source>
        <dbReference type="ARBA" id="ARBA00022490"/>
    </source>
</evidence>
<accession>A0A9E6Y141</accession>
<evidence type="ECO:0000313" key="18">
    <source>
        <dbReference type="Proteomes" id="UP001162834"/>
    </source>
</evidence>
<comment type="catalytic activity">
    <reaction evidence="2 15">
        <text>1-(5-phospho-beta-D-ribosyl)-ATP + H2O = 1-(5-phospho-beta-D-ribosyl)-5'-AMP + diphosphate + H(+)</text>
        <dbReference type="Rhea" id="RHEA:22828"/>
        <dbReference type="ChEBI" id="CHEBI:15377"/>
        <dbReference type="ChEBI" id="CHEBI:15378"/>
        <dbReference type="ChEBI" id="CHEBI:33019"/>
        <dbReference type="ChEBI" id="CHEBI:59457"/>
        <dbReference type="ChEBI" id="CHEBI:73183"/>
        <dbReference type="EC" id="3.6.1.31"/>
    </reaction>
</comment>
<feature type="region of interest" description="Phosphoribosyl-AMP cyclohydrolase" evidence="15">
    <location>
        <begin position="1"/>
        <end position="117"/>
    </location>
</feature>
<dbReference type="InterPro" id="IPR008179">
    <property type="entry name" value="HisE"/>
</dbReference>
<comment type="similarity">
    <text evidence="6 15">In the C-terminal section; belongs to the PRA-PH family.</text>
</comment>
<evidence type="ECO:0000256" key="2">
    <source>
        <dbReference type="ARBA" id="ARBA00001460"/>
    </source>
</evidence>
<evidence type="ECO:0000256" key="7">
    <source>
        <dbReference type="ARBA" id="ARBA00008299"/>
    </source>
</evidence>
<dbReference type="EC" id="3.6.1.31" evidence="15"/>
<feature type="domain" description="Phosphoribosyl-AMP cyclohydrolase" evidence="16">
    <location>
        <begin position="33"/>
        <end position="105"/>
    </location>
</feature>
<evidence type="ECO:0000256" key="3">
    <source>
        <dbReference type="ARBA" id="ARBA00004496"/>
    </source>
</evidence>
<evidence type="ECO:0000256" key="14">
    <source>
        <dbReference type="ARBA" id="ARBA00023268"/>
    </source>
</evidence>
<proteinExistence type="inferred from homology"/>
<comment type="pathway">
    <text evidence="4 15">Amino-acid biosynthesis; L-histidine biosynthesis; L-histidine from 5-phospho-alpha-D-ribose 1-diphosphate: step 3/9.</text>
</comment>
<protein>
    <recommendedName>
        <fullName evidence="15">Histidine biosynthesis bifunctional protein HisIE</fullName>
    </recommendedName>
    <domain>
        <recommendedName>
            <fullName evidence="15">Phosphoribosyl-AMP cyclohydrolase</fullName>
            <shortName evidence="15">PRA-CH</shortName>
            <ecNumber evidence="15">3.5.4.19</ecNumber>
        </recommendedName>
    </domain>
    <domain>
        <recommendedName>
            <fullName evidence="15">Phosphoribosyl-ATP pyrophosphatase</fullName>
            <shortName evidence="15">PRA-PH</shortName>
            <ecNumber evidence="15">3.6.1.31</ecNumber>
        </recommendedName>
    </domain>
</protein>
<reference evidence="17" key="1">
    <citation type="journal article" date="2022" name="Int. J. Syst. Evol. Microbiol.">
        <title>Pseudomonas aegrilactucae sp. nov. and Pseudomonas morbosilactucae sp. nov., pathogens causing bacterial rot of lettuce in Japan.</title>
        <authorList>
            <person name="Sawada H."/>
            <person name="Fujikawa T."/>
            <person name="Satou M."/>
        </authorList>
    </citation>
    <scope>NUCLEOTIDE SEQUENCE</scope>
    <source>
        <strain evidence="17">0166_1</strain>
    </source>
</reference>
<dbReference type="EC" id="3.5.4.19" evidence="15"/>
<dbReference type="InterPro" id="IPR023019">
    <property type="entry name" value="His_synth_HisIE"/>
</dbReference>
<comment type="catalytic activity">
    <reaction evidence="1 15">
        <text>1-(5-phospho-beta-D-ribosyl)-5'-AMP + H2O = 1-(5-phospho-beta-D-ribosyl)-5-[(5-phospho-beta-D-ribosylamino)methylideneamino]imidazole-4-carboxamide</text>
        <dbReference type="Rhea" id="RHEA:20049"/>
        <dbReference type="ChEBI" id="CHEBI:15377"/>
        <dbReference type="ChEBI" id="CHEBI:58435"/>
        <dbReference type="ChEBI" id="CHEBI:59457"/>
        <dbReference type="EC" id="3.5.4.19"/>
    </reaction>
</comment>
<evidence type="ECO:0000256" key="1">
    <source>
        <dbReference type="ARBA" id="ARBA00000024"/>
    </source>
</evidence>
<dbReference type="Gene3D" id="3.10.20.810">
    <property type="entry name" value="Phosphoribosyl-AMP cyclohydrolase"/>
    <property type="match status" value="1"/>
</dbReference>
<comment type="subcellular location">
    <subcellularLocation>
        <location evidence="3 15">Cytoplasm</location>
    </subcellularLocation>
</comment>